<proteinExistence type="predicted"/>
<evidence type="ECO:0000259" key="5">
    <source>
        <dbReference type="PROSITE" id="PS50966"/>
    </source>
</evidence>
<dbReference type="Pfam" id="PF03108">
    <property type="entry name" value="DBD_Tnp_Mut"/>
    <property type="match status" value="1"/>
</dbReference>
<dbReference type="InterPro" id="IPR007527">
    <property type="entry name" value="Znf_SWIM"/>
</dbReference>
<feature type="domain" description="SWIM-type" evidence="5">
    <location>
        <begin position="362"/>
        <end position="394"/>
    </location>
</feature>
<evidence type="ECO:0000256" key="2">
    <source>
        <dbReference type="ARBA" id="ARBA00022771"/>
    </source>
</evidence>
<keyword evidence="3" id="KW-0862">Zinc</keyword>
<dbReference type="EMBL" id="JANJYJ010000001">
    <property type="protein sequence ID" value="KAK3231536.1"/>
    <property type="molecule type" value="Genomic_DNA"/>
</dbReference>
<dbReference type="AlphaFoldDB" id="A0AAE0B7M4"/>
<evidence type="ECO:0000256" key="4">
    <source>
        <dbReference type="PROSITE-ProRule" id="PRU00325"/>
    </source>
</evidence>
<dbReference type="Pfam" id="PF04434">
    <property type="entry name" value="SWIM"/>
    <property type="match status" value="1"/>
</dbReference>
<evidence type="ECO:0000313" key="6">
    <source>
        <dbReference type="EMBL" id="KAK3231536.1"/>
    </source>
</evidence>
<keyword evidence="7" id="KW-1185">Reference proteome</keyword>
<dbReference type="PANTHER" id="PTHR31973:SF187">
    <property type="entry name" value="MUTATOR TRANSPOSASE MUDRA PROTEIN"/>
    <property type="match status" value="1"/>
</dbReference>
<evidence type="ECO:0000256" key="3">
    <source>
        <dbReference type="ARBA" id="ARBA00022833"/>
    </source>
</evidence>
<evidence type="ECO:0000313" key="7">
    <source>
        <dbReference type="Proteomes" id="UP001281410"/>
    </source>
</evidence>
<keyword evidence="2 4" id="KW-0863">Zinc-finger</keyword>
<dbReference type="PANTHER" id="PTHR31973">
    <property type="entry name" value="POLYPROTEIN, PUTATIVE-RELATED"/>
    <property type="match status" value="1"/>
</dbReference>
<dbReference type="InterPro" id="IPR006564">
    <property type="entry name" value="Znf_PMZ"/>
</dbReference>
<dbReference type="SMART" id="SM00575">
    <property type="entry name" value="ZnF_PMZ"/>
    <property type="match status" value="1"/>
</dbReference>
<organism evidence="6 7">
    <name type="scientific">Dipteronia sinensis</name>
    <dbReference type="NCBI Taxonomy" id="43782"/>
    <lineage>
        <taxon>Eukaryota</taxon>
        <taxon>Viridiplantae</taxon>
        <taxon>Streptophyta</taxon>
        <taxon>Embryophyta</taxon>
        <taxon>Tracheophyta</taxon>
        <taxon>Spermatophyta</taxon>
        <taxon>Magnoliopsida</taxon>
        <taxon>eudicotyledons</taxon>
        <taxon>Gunneridae</taxon>
        <taxon>Pentapetalae</taxon>
        <taxon>rosids</taxon>
        <taxon>malvids</taxon>
        <taxon>Sapindales</taxon>
        <taxon>Sapindaceae</taxon>
        <taxon>Hippocastanoideae</taxon>
        <taxon>Acereae</taxon>
        <taxon>Dipteronia</taxon>
    </lineage>
</organism>
<comment type="caution">
    <text evidence="6">The sequence shown here is derived from an EMBL/GenBank/DDBJ whole genome shotgun (WGS) entry which is preliminary data.</text>
</comment>
<dbReference type="Proteomes" id="UP001281410">
    <property type="component" value="Unassembled WGS sequence"/>
</dbReference>
<protein>
    <recommendedName>
        <fullName evidence="5">SWIM-type domain-containing protein</fullName>
    </recommendedName>
</protein>
<keyword evidence="1" id="KW-0479">Metal-binding</keyword>
<dbReference type="GO" id="GO:0008270">
    <property type="term" value="F:zinc ion binding"/>
    <property type="evidence" value="ECO:0007669"/>
    <property type="project" value="UniProtKB-KW"/>
</dbReference>
<dbReference type="PROSITE" id="PS50966">
    <property type="entry name" value="ZF_SWIM"/>
    <property type="match status" value="1"/>
</dbReference>
<name>A0AAE0B7M4_9ROSI</name>
<reference evidence="6" key="1">
    <citation type="journal article" date="2023" name="Plant J.">
        <title>Genome sequences and population genomics provide insights into the demographic history, inbreeding, and mutation load of two 'living fossil' tree species of Dipteronia.</title>
        <authorList>
            <person name="Feng Y."/>
            <person name="Comes H.P."/>
            <person name="Chen J."/>
            <person name="Zhu S."/>
            <person name="Lu R."/>
            <person name="Zhang X."/>
            <person name="Li P."/>
            <person name="Qiu J."/>
            <person name="Olsen K.M."/>
            <person name="Qiu Y."/>
        </authorList>
    </citation>
    <scope>NUCLEOTIDE SEQUENCE</scope>
    <source>
        <strain evidence="6">NBL</strain>
    </source>
</reference>
<accession>A0AAE0B7M4</accession>
<evidence type="ECO:0000256" key="1">
    <source>
        <dbReference type="ARBA" id="ARBA00022723"/>
    </source>
</evidence>
<dbReference type="InterPro" id="IPR004332">
    <property type="entry name" value="Transposase_MuDR"/>
</dbReference>
<gene>
    <name evidence="6" type="ORF">Dsin_003417</name>
</gene>
<sequence>MKSRDREGSLSGLHSVCVPTTPQGFYYFTEKKRKNDEKVGINTETKELTVTEENIASLENVEEEISATNLALFDDNMADFGDGEDVDANDIFVEEMFSYVEVDGNTDLFEIEEDVDVESGGDSDGYLEGYRSNNDELFGNENSEDGDLVQRMEHFKEVLQDYVIQEGFRMDKVKNEITKLASTCAYIGCSWRIHASLLADEVSFQIKTYEKEHLCQKVLQNFEASTSWIIRKLGDMIRRNPGILIDVLEDELRTKYQVEVHKHKFYSAKQATLGSLKEDHARCYGPLDAMPIIFMSDRQKGLVNAIDTYWPRASIRHCTRHIFANFKMHGTLEKLRQEGRSMKLLFANDFEFEILDEFGRKWVVDFKYYTCGCGAWQLSGLPCKHAMASLSHKSENKTGRPKVKRSVSSKVVRSTRCRGLGHNIRGGMQTQHAMDKDPNLNHNVEAMNNIFESC</sequence>